<proteinExistence type="predicted"/>
<evidence type="ECO:0000313" key="3">
    <source>
        <dbReference type="Proteomes" id="UP001157017"/>
    </source>
</evidence>
<reference evidence="3" key="1">
    <citation type="journal article" date="2019" name="Int. J. Syst. Evol. Microbiol.">
        <title>The Global Catalogue of Microorganisms (GCM) 10K type strain sequencing project: providing services to taxonomists for standard genome sequencing and annotation.</title>
        <authorList>
            <consortium name="The Broad Institute Genomics Platform"/>
            <consortium name="The Broad Institute Genome Sequencing Center for Infectious Disease"/>
            <person name="Wu L."/>
            <person name="Ma J."/>
        </authorList>
    </citation>
    <scope>NUCLEOTIDE SEQUENCE [LARGE SCALE GENOMIC DNA]</scope>
    <source>
        <strain evidence="3">NBRC 108730</strain>
    </source>
</reference>
<sequence>MSAGAPVVASDLDAFGRVLDGGRLGVLFPVGDHAALARELVALLGDPARRAALSVTASSGVRRYDWSVVTEEVLAVYETVLDAGRRTAGSAHEVGPAARRAARAGAARLVPVVLGEPARPAAPPHRGCSQRARRPGSCGGPRRRSSLAASGALDPASGLLVADAATLALEAGEQAEVVDLTDLGDGRRARSESALSQALQAALDDETVGSLRHDPCTPRCSTGWSAARTGCGWPAGS</sequence>
<accession>A0ABQ6JAK4</accession>
<keyword evidence="3" id="KW-1185">Reference proteome</keyword>
<feature type="region of interest" description="Disordered" evidence="1">
    <location>
        <begin position="116"/>
        <end position="149"/>
    </location>
</feature>
<organism evidence="2 3">
    <name type="scientific">Angustibacter aerolatus</name>
    <dbReference type="NCBI Taxonomy" id="1162965"/>
    <lineage>
        <taxon>Bacteria</taxon>
        <taxon>Bacillati</taxon>
        <taxon>Actinomycetota</taxon>
        <taxon>Actinomycetes</taxon>
        <taxon>Kineosporiales</taxon>
        <taxon>Kineosporiaceae</taxon>
    </lineage>
</organism>
<dbReference type="Gene3D" id="3.40.50.2000">
    <property type="entry name" value="Glycogen Phosphorylase B"/>
    <property type="match status" value="2"/>
</dbReference>
<evidence type="ECO:0008006" key="4">
    <source>
        <dbReference type="Google" id="ProtNLM"/>
    </source>
</evidence>
<protein>
    <recommendedName>
        <fullName evidence="4">Glycosyl transferase family 1 domain-containing protein</fullName>
    </recommendedName>
</protein>
<comment type="caution">
    <text evidence="2">The sequence shown here is derived from an EMBL/GenBank/DDBJ whole genome shotgun (WGS) entry which is preliminary data.</text>
</comment>
<dbReference type="SUPFAM" id="SSF53756">
    <property type="entry name" value="UDP-Glycosyltransferase/glycogen phosphorylase"/>
    <property type="match status" value="1"/>
</dbReference>
<dbReference type="EMBL" id="BSUZ01000001">
    <property type="protein sequence ID" value="GMA85200.1"/>
    <property type="molecule type" value="Genomic_DNA"/>
</dbReference>
<evidence type="ECO:0000256" key="1">
    <source>
        <dbReference type="SAM" id="MobiDB-lite"/>
    </source>
</evidence>
<name>A0ABQ6JAK4_9ACTN</name>
<gene>
    <name evidence="2" type="ORF">GCM10025868_04500</name>
</gene>
<dbReference type="Proteomes" id="UP001157017">
    <property type="component" value="Unassembled WGS sequence"/>
</dbReference>
<evidence type="ECO:0000313" key="2">
    <source>
        <dbReference type="EMBL" id="GMA85200.1"/>
    </source>
</evidence>